<sequence length="124" mass="14178">MECPKKASKAISKCVNCHRRNLDSDTKYLTDHDAMSSSCPALAQAKSPSPSVTLLPLKSPQPLKIWGDFNCHSPVWFNQKYCTRSRLLEKFIGDKCLNILNSEPPILLTYRQDRLLFTLTEFKF</sequence>
<dbReference type="Gene3D" id="3.60.10.10">
    <property type="entry name" value="Endonuclease/exonuclease/phosphatase"/>
    <property type="match status" value="1"/>
</dbReference>
<accession>A0AAN8NZL0</accession>
<protein>
    <recommendedName>
        <fullName evidence="3">Endonuclease/exonuclease/phosphatase domain-containing protein</fullName>
    </recommendedName>
</protein>
<dbReference type="Proteomes" id="UP001372834">
    <property type="component" value="Unassembled WGS sequence"/>
</dbReference>
<dbReference type="EMBL" id="JAWJWE010000038">
    <property type="protein sequence ID" value="KAK6623556.1"/>
    <property type="molecule type" value="Genomic_DNA"/>
</dbReference>
<comment type="caution">
    <text evidence="1">The sequence shown here is derived from an EMBL/GenBank/DDBJ whole genome shotgun (WGS) entry which is preliminary data.</text>
</comment>
<dbReference type="InterPro" id="IPR036691">
    <property type="entry name" value="Endo/exonu/phosph_ase_sf"/>
</dbReference>
<proteinExistence type="predicted"/>
<evidence type="ECO:0000313" key="2">
    <source>
        <dbReference type="Proteomes" id="UP001372834"/>
    </source>
</evidence>
<gene>
    <name evidence="1" type="ORF">RUM43_009408</name>
</gene>
<dbReference type="AlphaFoldDB" id="A0AAN8NZL0"/>
<evidence type="ECO:0000313" key="1">
    <source>
        <dbReference type="EMBL" id="KAK6623556.1"/>
    </source>
</evidence>
<name>A0AAN8NZL0_POLSC</name>
<organism evidence="1 2">
    <name type="scientific">Polyplax serrata</name>
    <name type="common">Common mouse louse</name>
    <dbReference type="NCBI Taxonomy" id="468196"/>
    <lineage>
        <taxon>Eukaryota</taxon>
        <taxon>Metazoa</taxon>
        <taxon>Ecdysozoa</taxon>
        <taxon>Arthropoda</taxon>
        <taxon>Hexapoda</taxon>
        <taxon>Insecta</taxon>
        <taxon>Pterygota</taxon>
        <taxon>Neoptera</taxon>
        <taxon>Paraneoptera</taxon>
        <taxon>Psocodea</taxon>
        <taxon>Troctomorpha</taxon>
        <taxon>Phthiraptera</taxon>
        <taxon>Anoplura</taxon>
        <taxon>Polyplacidae</taxon>
        <taxon>Polyplax</taxon>
    </lineage>
</organism>
<reference evidence="1 2" key="1">
    <citation type="submission" date="2023-10" db="EMBL/GenBank/DDBJ databases">
        <title>Genomes of two closely related lineages of the louse Polyplax serrata with different host specificities.</title>
        <authorList>
            <person name="Martinu J."/>
            <person name="Tarabai H."/>
            <person name="Stefka J."/>
            <person name="Hypsa V."/>
        </authorList>
    </citation>
    <scope>NUCLEOTIDE SEQUENCE [LARGE SCALE GENOMIC DNA]</scope>
    <source>
        <strain evidence="1">HR10_N</strain>
    </source>
</reference>
<evidence type="ECO:0008006" key="3">
    <source>
        <dbReference type="Google" id="ProtNLM"/>
    </source>
</evidence>